<dbReference type="GO" id="GO:0001147">
    <property type="term" value="F:transcription termination site sequence-specific DNA binding"/>
    <property type="evidence" value="ECO:0007669"/>
    <property type="project" value="TreeGrafter"/>
</dbReference>
<accession>A0AAV7IMD3</accession>
<keyword evidence="5" id="KW-1185">Reference proteome</keyword>
<dbReference type="Pfam" id="PF13087">
    <property type="entry name" value="AAA_12"/>
    <property type="match status" value="2"/>
</dbReference>
<evidence type="ECO:0000313" key="5">
    <source>
        <dbReference type="Proteomes" id="UP000826195"/>
    </source>
</evidence>
<protein>
    <submittedName>
        <fullName evidence="4">Uncharacterized protein</fullName>
    </submittedName>
</protein>
<feature type="domain" description="DNA2/NAM7 helicase-like C-terminal" evidence="3">
    <location>
        <begin position="478"/>
        <end position="608"/>
    </location>
</feature>
<evidence type="ECO:0000313" key="4">
    <source>
        <dbReference type="EMBL" id="KAH0553989.1"/>
    </source>
</evidence>
<dbReference type="CDD" id="cd18042">
    <property type="entry name" value="DEXXQc_SETX"/>
    <property type="match status" value="1"/>
</dbReference>
<proteinExistence type="predicted"/>
<dbReference type="Gene3D" id="3.40.50.300">
    <property type="entry name" value="P-loop containing nucleotide triphosphate hydrolases"/>
    <property type="match status" value="2"/>
</dbReference>
<name>A0AAV7IMD3_COTGL</name>
<dbReference type="PANTHER" id="PTHR10887:SF495">
    <property type="entry name" value="HELICASE SENATAXIN ISOFORM X1-RELATED"/>
    <property type="match status" value="1"/>
</dbReference>
<dbReference type="InterPro" id="IPR047187">
    <property type="entry name" value="SF1_C_Upf1"/>
</dbReference>
<feature type="compositionally biased region" description="Basic and acidic residues" evidence="1">
    <location>
        <begin position="711"/>
        <end position="726"/>
    </location>
</feature>
<feature type="domain" description="DNA2/NAM7 helicase helicase" evidence="2">
    <location>
        <begin position="267"/>
        <end position="374"/>
    </location>
</feature>
<gene>
    <name evidence="4" type="ORF">KQX54_006851</name>
</gene>
<evidence type="ECO:0000256" key="1">
    <source>
        <dbReference type="SAM" id="MobiDB-lite"/>
    </source>
</evidence>
<dbReference type="PANTHER" id="PTHR10887">
    <property type="entry name" value="DNA2/NAM7 HELICASE FAMILY"/>
    <property type="match status" value="1"/>
</dbReference>
<dbReference type="Proteomes" id="UP000826195">
    <property type="component" value="Unassembled WGS sequence"/>
</dbReference>
<dbReference type="InterPro" id="IPR027417">
    <property type="entry name" value="P-loop_NTPase"/>
</dbReference>
<dbReference type="GO" id="GO:0006369">
    <property type="term" value="P:termination of RNA polymerase II transcription"/>
    <property type="evidence" value="ECO:0007669"/>
    <property type="project" value="TreeGrafter"/>
</dbReference>
<feature type="region of interest" description="Disordered" evidence="1">
    <location>
        <begin position="607"/>
        <end position="675"/>
    </location>
</feature>
<dbReference type="GO" id="GO:0004386">
    <property type="term" value="F:helicase activity"/>
    <property type="evidence" value="ECO:0007669"/>
    <property type="project" value="InterPro"/>
</dbReference>
<feature type="domain" description="DNA2/NAM7 helicase helicase" evidence="2">
    <location>
        <begin position="385"/>
        <end position="470"/>
    </location>
</feature>
<dbReference type="AlphaFoldDB" id="A0AAV7IMD3"/>
<dbReference type="CDD" id="cd18808">
    <property type="entry name" value="SF1_C_Upf1"/>
    <property type="match status" value="1"/>
</dbReference>
<feature type="region of interest" description="Disordered" evidence="1">
    <location>
        <begin position="702"/>
        <end position="726"/>
    </location>
</feature>
<feature type="compositionally biased region" description="Basic and acidic residues" evidence="1">
    <location>
        <begin position="629"/>
        <end position="652"/>
    </location>
</feature>
<feature type="domain" description="DNA2/NAM7 helicase-like C-terminal" evidence="3">
    <location>
        <begin position="716"/>
        <end position="782"/>
    </location>
</feature>
<dbReference type="EMBL" id="JAHXZJ010001119">
    <property type="protein sequence ID" value="KAH0553989.1"/>
    <property type="molecule type" value="Genomic_DNA"/>
</dbReference>
<dbReference type="Pfam" id="PF13086">
    <property type="entry name" value="AAA_11"/>
    <property type="match status" value="2"/>
</dbReference>
<comment type="caution">
    <text evidence="4">The sequence shown here is derived from an EMBL/GenBank/DDBJ whole genome shotgun (WGS) entry which is preliminary data.</text>
</comment>
<dbReference type="InterPro" id="IPR041679">
    <property type="entry name" value="DNA2/NAM7-like_C"/>
</dbReference>
<evidence type="ECO:0000259" key="3">
    <source>
        <dbReference type="Pfam" id="PF13087"/>
    </source>
</evidence>
<reference evidence="4 5" key="1">
    <citation type="journal article" date="2021" name="J. Hered.">
        <title>A chromosome-level genome assembly of the parasitoid wasp, Cotesia glomerata (Hymenoptera: Braconidae).</title>
        <authorList>
            <person name="Pinto B.J."/>
            <person name="Weis J.J."/>
            <person name="Gamble T."/>
            <person name="Ode P.J."/>
            <person name="Paul R."/>
            <person name="Zaspel J.M."/>
        </authorList>
    </citation>
    <scope>NUCLEOTIDE SEQUENCE [LARGE SCALE GENOMIC DNA]</scope>
    <source>
        <strain evidence="4">CgM1</strain>
    </source>
</reference>
<dbReference type="SUPFAM" id="SSF52540">
    <property type="entry name" value="P-loop containing nucleoside triphosphate hydrolases"/>
    <property type="match status" value="2"/>
</dbReference>
<dbReference type="InterPro" id="IPR045055">
    <property type="entry name" value="DNA2/NAM7-like"/>
</dbReference>
<organism evidence="4 5">
    <name type="scientific">Cotesia glomerata</name>
    <name type="common">Lepidopteran parasitic wasp</name>
    <name type="synonym">Apanteles glomeratus</name>
    <dbReference type="NCBI Taxonomy" id="32391"/>
    <lineage>
        <taxon>Eukaryota</taxon>
        <taxon>Metazoa</taxon>
        <taxon>Ecdysozoa</taxon>
        <taxon>Arthropoda</taxon>
        <taxon>Hexapoda</taxon>
        <taxon>Insecta</taxon>
        <taxon>Pterygota</taxon>
        <taxon>Neoptera</taxon>
        <taxon>Endopterygota</taxon>
        <taxon>Hymenoptera</taxon>
        <taxon>Apocrita</taxon>
        <taxon>Ichneumonoidea</taxon>
        <taxon>Braconidae</taxon>
        <taxon>Microgastrinae</taxon>
        <taxon>Cotesia</taxon>
    </lineage>
</organism>
<evidence type="ECO:0000259" key="2">
    <source>
        <dbReference type="Pfam" id="PF13086"/>
    </source>
</evidence>
<sequence length="827" mass="94571">MGDELISRFRSLNASNSSRSQQTNITSLRNTSTWKYSTKEFFYQIFEWNPTWLVDKNYEEVPPPIIDSIEMQPTKLLYSDHKSYRETMLPFTVHEFWYQLKDNFVEERKRKKLKEITPSVMQRSYSSVVVDDPTKKFISLQLIATVPYSSDLEDLYPSRGDLVMIANRKKPYSEFGYVDEVVRTGGKDKGNITLNYRLMTRFTPLNALPDHLSLTTAGWILSYLTILEALDNIPQSILCKPILEPHPESYKLSSTTEILFPITEESLNEKQTEIMSRVIATIQRSTSGIFLIQGPPGTGKSTCIKNIIANTLKTNSASRLLVCAPSNKAIDELVLKLLAIQPAMQKQGVPFFIVRVGREEKIHKKVLPISLQRLGREWKKHTIFKLETRVSMIEEEILKNANIIACTLSSCYTSYKMKNLFGNGGLQIPFCIIDEAAQATELLTLVPTLLRIQRLILVGDPQQLPPTILSNKAKGYGYDSSLFARAQHIFEHELENPIVMLDTQYRMLDMIAQWPNRYFYGGLLKNAASVAPLDFFNYKVLNHSFPQDTDGRSNPNEAILVANLIRALREKNKLIQSEKEITIGVITPYQNQRKLINSLIKTINKKKEQPKQLKIKKRSDKDEDDVDGNIDKNKNNQSENSEKESIDAKNNEEINDEDYKENSGSEDSTDEDENINIDINNCGITIISEAAKLEMKKKIEKKKKAKRAKKIEKDNKDDGKKKDEAPKQKKIEVNTVDSFQGSECDIIVLSCVRSEGIGFVKDPNRLNVSLTRAKHSLILCGNFNAFRRNEMWQDLLDDAHERGVYFNLTEGEEIKSLIDHVIINHKH</sequence>
<dbReference type="InterPro" id="IPR041677">
    <property type="entry name" value="DNA2/NAM7_AAA_11"/>
</dbReference>
<dbReference type="GO" id="GO:0016604">
    <property type="term" value="C:nuclear body"/>
    <property type="evidence" value="ECO:0007669"/>
    <property type="project" value="TreeGrafter"/>
</dbReference>